<feature type="domain" description="Carbamoyl-phosphate synthase small subunit N-terminal" evidence="1">
    <location>
        <begin position="3"/>
        <end position="125"/>
    </location>
</feature>
<gene>
    <name evidence="2" type="ORF">J2S70_000025</name>
</gene>
<accession>A0ABT9NF12</accession>
<evidence type="ECO:0000313" key="2">
    <source>
        <dbReference type="EMBL" id="MDP9805443.1"/>
    </source>
</evidence>
<dbReference type="Gene3D" id="3.50.30.20">
    <property type="entry name" value="Carbamoyl-phosphate synthase small subunit, N-terminal domain"/>
    <property type="match status" value="1"/>
</dbReference>
<dbReference type="EMBL" id="JAUSQX010000001">
    <property type="protein sequence ID" value="MDP9805443.1"/>
    <property type="molecule type" value="Genomic_DNA"/>
</dbReference>
<reference evidence="2 3" key="1">
    <citation type="submission" date="2023-07" db="EMBL/GenBank/DDBJ databases">
        <title>Sequencing the genomes of 1000 actinobacteria strains.</title>
        <authorList>
            <person name="Klenk H.-P."/>
        </authorList>
    </citation>
    <scope>NUCLEOTIDE SEQUENCE [LARGE SCALE GENOMIC DNA]</scope>
    <source>
        <strain evidence="2 3">DSM 17163</strain>
    </source>
</reference>
<dbReference type="InterPro" id="IPR002474">
    <property type="entry name" value="CarbamoylP_synth_ssu_N"/>
</dbReference>
<dbReference type="InterPro" id="IPR036480">
    <property type="entry name" value="CarbP_synth_ssu_N_sf"/>
</dbReference>
<keyword evidence="2" id="KW-0436">Ligase</keyword>
<dbReference type="GO" id="GO:0004088">
    <property type="term" value="F:carbamoyl-phosphate synthase (glutamine-hydrolyzing) activity"/>
    <property type="evidence" value="ECO:0007669"/>
    <property type="project" value="UniProtKB-EC"/>
</dbReference>
<dbReference type="Pfam" id="PF00988">
    <property type="entry name" value="CPSase_sm_chain"/>
    <property type="match status" value="1"/>
</dbReference>
<dbReference type="RefSeq" id="WP_307681728.1">
    <property type="nucleotide sequence ID" value="NZ_JAUSQX010000001.1"/>
</dbReference>
<evidence type="ECO:0000313" key="3">
    <source>
        <dbReference type="Proteomes" id="UP001243212"/>
    </source>
</evidence>
<protein>
    <submittedName>
        <fullName evidence="2">Carbamoyl-phosphate synthase small subunit</fullName>
        <ecNumber evidence="2">6.3.5.5</ecNumber>
    </submittedName>
</protein>
<keyword evidence="3" id="KW-1185">Reference proteome</keyword>
<sequence length="132" mass="14175">MSTRARIVCEDGRIFTGESFGARGTITGHLIVETSATAYEQSLVDRTNDGAIALLATPHVGNTGMNLERTGLRVAGIIARDPVPRSSSIHAHTELEAQMVKDGVVGIRDVDTRALIRHARGQKLTVTIESEL</sequence>
<dbReference type="SMART" id="SM01097">
    <property type="entry name" value="CPSase_sm_chain"/>
    <property type="match status" value="1"/>
</dbReference>
<dbReference type="SUPFAM" id="SSF52021">
    <property type="entry name" value="Carbamoyl phosphate synthetase, small subunit N-terminal domain"/>
    <property type="match status" value="1"/>
</dbReference>
<comment type="caution">
    <text evidence="2">The sequence shown here is derived from an EMBL/GenBank/DDBJ whole genome shotgun (WGS) entry which is preliminary data.</text>
</comment>
<dbReference type="Proteomes" id="UP001243212">
    <property type="component" value="Unassembled WGS sequence"/>
</dbReference>
<dbReference type="EC" id="6.3.5.5" evidence="2"/>
<proteinExistence type="predicted"/>
<organism evidence="2 3">
    <name type="scientific">Trueperella bonasi</name>
    <dbReference type="NCBI Taxonomy" id="312286"/>
    <lineage>
        <taxon>Bacteria</taxon>
        <taxon>Bacillati</taxon>
        <taxon>Actinomycetota</taxon>
        <taxon>Actinomycetes</taxon>
        <taxon>Actinomycetales</taxon>
        <taxon>Actinomycetaceae</taxon>
        <taxon>Trueperella</taxon>
    </lineage>
</organism>
<evidence type="ECO:0000259" key="1">
    <source>
        <dbReference type="SMART" id="SM01097"/>
    </source>
</evidence>
<name>A0ABT9NF12_9ACTO</name>